<dbReference type="PRINTS" id="PR00251">
    <property type="entry name" value="BACTRLOPSIN"/>
</dbReference>
<evidence type="ECO:0000256" key="2">
    <source>
        <dbReference type="ARBA" id="ARBA00008130"/>
    </source>
</evidence>
<evidence type="ECO:0000256" key="7">
    <source>
        <dbReference type="ARBA" id="ARBA00022989"/>
    </source>
</evidence>
<evidence type="ECO:0000256" key="14">
    <source>
        <dbReference type="ARBA" id="ARBA00078035"/>
    </source>
</evidence>
<dbReference type="GO" id="GO:0005216">
    <property type="term" value="F:monoatomic ion channel activity"/>
    <property type="evidence" value="ECO:0007669"/>
    <property type="project" value="InterPro"/>
</dbReference>
<evidence type="ECO:0000256" key="1">
    <source>
        <dbReference type="ARBA" id="ARBA00004141"/>
    </source>
</evidence>
<dbReference type="EMBL" id="JH717913">
    <property type="protein sequence ID" value="EWZ29335.1"/>
    <property type="molecule type" value="Genomic_DNA"/>
</dbReference>
<dbReference type="PROSITE" id="PS00327">
    <property type="entry name" value="BACTERIAL_OPSIN_RET"/>
    <property type="match status" value="1"/>
</dbReference>
<comment type="subcellular location">
    <subcellularLocation>
        <location evidence="1">Membrane</location>
        <topology evidence="1">Multi-pass membrane protein</topology>
    </subcellularLocation>
</comment>
<protein>
    <recommendedName>
        <fullName evidence="13">Opsin-like protein carO</fullName>
    </recommendedName>
    <alternativeName>
        <fullName evidence="14">Carotenoid biosynthesis cluster protein O</fullName>
    </alternativeName>
</protein>
<feature type="transmembrane region" description="Helical" evidence="16">
    <location>
        <begin position="80"/>
        <end position="108"/>
    </location>
</feature>
<dbReference type="AlphaFoldDB" id="W9JI70"/>
<evidence type="ECO:0000313" key="17">
    <source>
        <dbReference type="EMBL" id="EWZ29335.1"/>
    </source>
</evidence>
<dbReference type="GO" id="GO:0009881">
    <property type="term" value="F:photoreceptor activity"/>
    <property type="evidence" value="ECO:0007669"/>
    <property type="project" value="UniProtKB-KW"/>
</dbReference>
<evidence type="ECO:0000256" key="9">
    <source>
        <dbReference type="ARBA" id="ARBA00023016"/>
    </source>
</evidence>
<dbReference type="SMR" id="W9JI70"/>
<feature type="transmembrane region" description="Helical" evidence="16">
    <location>
        <begin position="187"/>
        <end position="205"/>
    </location>
</feature>
<gene>
    <name evidence="17" type="ORF">FOZG_16964</name>
</gene>
<dbReference type="SMART" id="SM01021">
    <property type="entry name" value="Bac_rhodopsin"/>
    <property type="match status" value="1"/>
</dbReference>
<dbReference type="InterPro" id="IPR018229">
    <property type="entry name" value="Rhodopsin_retinal_BS"/>
</dbReference>
<comment type="similarity">
    <text evidence="2">Belongs to the archaeal/bacterial/fungal opsin family.</text>
</comment>
<dbReference type="FunFam" id="1.20.1070.10:FF:000160">
    <property type="entry name" value="Related to Opsin-1"/>
    <property type="match status" value="1"/>
</dbReference>
<evidence type="ECO:0000256" key="10">
    <source>
        <dbReference type="ARBA" id="ARBA00023136"/>
    </source>
</evidence>
<dbReference type="PANTHER" id="PTHR28286">
    <property type="match status" value="1"/>
</dbReference>
<keyword evidence="4" id="KW-0716">Sensory transduction</keyword>
<sequence length="334" mass="36625">MHAFLTVLPLNACKMIANAHTIHTAVATIPAVVPISTTCQVVGRNGMRALWIVFGITGMVIASAVFALRSSTIVMSRRLYHVITTLITIISALSYFAMASGHAAAFICQTIREDHKHVPNILRHVCREVFWARFVDSSLTIPLLLLELCLLAGVDGAHTLMAIVAVLVMVLSGLFAAFGCDNTAQTWGWFAIACFSYLFVIWHVAVHGSQTVDAKGAKVTKLFSSMATFILILWTIYLIVWGISDGAKNISVDSAIIAYAVLDVLTKPVFGAWLLIAHHQIPEINFEVGGYWSEGLSSERIIRISDNEEAPLRQPSPLPIQPIRQQPRHQEPST</sequence>
<evidence type="ECO:0000256" key="3">
    <source>
        <dbReference type="ARBA" id="ARBA00022543"/>
    </source>
</evidence>
<dbReference type="Pfam" id="PF01036">
    <property type="entry name" value="Bac_rhodopsin"/>
    <property type="match status" value="1"/>
</dbReference>
<proteinExistence type="inferred from homology"/>
<keyword evidence="11" id="KW-0675">Receptor</keyword>
<evidence type="ECO:0000256" key="8">
    <source>
        <dbReference type="ARBA" id="ARBA00022991"/>
    </source>
</evidence>
<evidence type="ECO:0000256" key="4">
    <source>
        <dbReference type="ARBA" id="ARBA00022606"/>
    </source>
</evidence>
<dbReference type="GO" id="GO:0007602">
    <property type="term" value="P:phototransduction"/>
    <property type="evidence" value="ECO:0007669"/>
    <property type="project" value="UniProtKB-KW"/>
</dbReference>
<dbReference type="GO" id="GO:0005783">
    <property type="term" value="C:endoplasmic reticulum"/>
    <property type="evidence" value="ECO:0007669"/>
    <property type="project" value="TreeGrafter"/>
</dbReference>
<dbReference type="Gene3D" id="1.20.1070.10">
    <property type="entry name" value="Rhodopsin 7-helix transmembrane proteins"/>
    <property type="match status" value="1"/>
</dbReference>
<dbReference type="Proteomes" id="UP000030766">
    <property type="component" value="Unassembled WGS sequence"/>
</dbReference>
<keyword evidence="8" id="KW-0157">Chromophore</keyword>
<evidence type="ECO:0000256" key="12">
    <source>
        <dbReference type="ARBA" id="ARBA00023180"/>
    </source>
</evidence>
<dbReference type="CDD" id="cd15028">
    <property type="entry name" value="7tm_Opsin-1_euk"/>
    <property type="match status" value="1"/>
</dbReference>
<dbReference type="VEuPathDB" id="FungiDB:FOZG_16964"/>
<reference evidence="17" key="1">
    <citation type="submission" date="2011-06" db="EMBL/GenBank/DDBJ databases">
        <title>The Genome Sequence of Fusarium oxysporum Fo47.</title>
        <authorList>
            <consortium name="The Broad Institute Genome Sequencing Platform"/>
            <person name="Ma L.-J."/>
            <person name="Gale L.R."/>
            <person name="Schwartz D.C."/>
            <person name="Zhou S."/>
            <person name="Corby-Kistler H."/>
            <person name="Young S.K."/>
            <person name="Zeng Q."/>
            <person name="Gargeya S."/>
            <person name="Fitzgerald M."/>
            <person name="Haas B."/>
            <person name="Abouelleil A."/>
            <person name="Alvarado L."/>
            <person name="Arachchi H.M."/>
            <person name="Berlin A."/>
            <person name="Brown A."/>
            <person name="Chapman S.B."/>
            <person name="Chen Z."/>
            <person name="Dunbar C."/>
            <person name="Freedman E."/>
            <person name="Gearin G."/>
            <person name="Gellesch M."/>
            <person name="Goldberg J."/>
            <person name="Griggs A."/>
            <person name="Gujja S."/>
            <person name="Heiman D."/>
            <person name="Howarth C."/>
            <person name="Larson L."/>
            <person name="Lui A."/>
            <person name="MacDonald P.J.P."/>
            <person name="Mehta T."/>
            <person name="Montmayeur A."/>
            <person name="Murphy C."/>
            <person name="Neiman D."/>
            <person name="Pearson M."/>
            <person name="Priest M."/>
            <person name="Roberts A."/>
            <person name="Saif S."/>
            <person name="Shea T."/>
            <person name="Shenoy N."/>
            <person name="Sisk P."/>
            <person name="Stolte C."/>
            <person name="Sykes S."/>
            <person name="Wortman J."/>
            <person name="Nusbaum C."/>
            <person name="Birren B."/>
        </authorList>
    </citation>
    <scope>NUCLEOTIDE SEQUENCE [LARGE SCALE GENOMIC DNA]</scope>
    <source>
        <strain evidence="17">Fo47</strain>
    </source>
</reference>
<dbReference type="PANTHER" id="PTHR28286:SF2">
    <property type="entry name" value="BACTERIORHODOPSIN _OPSIN, NOPA (EUROFUNG)"/>
    <property type="match status" value="1"/>
</dbReference>
<keyword evidence="12" id="KW-0325">Glycoprotein</keyword>
<feature type="transmembrane region" description="Helical" evidence="16">
    <location>
        <begin position="160"/>
        <end position="180"/>
    </location>
</feature>
<organism evidence="17">
    <name type="scientific">Fusarium oxysporum Fo47</name>
    <dbReference type="NCBI Taxonomy" id="660027"/>
    <lineage>
        <taxon>Eukaryota</taxon>
        <taxon>Fungi</taxon>
        <taxon>Dikarya</taxon>
        <taxon>Ascomycota</taxon>
        <taxon>Pezizomycotina</taxon>
        <taxon>Sordariomycetes</taxon>
        <taxon>Hypocreomycetidae</taxon>
        <taxon>Hypocreales</taxon>
        <taxon>Nectriaceae</taxon>
        <taxon>Fusarium</taxon>
        <taxon>Fusarium oxysporum species complex</taxon>
    </lineage>
</organism>
<feature type="transmembrane region" description="Helical" evidence="16">
    <location>
        <begin position="256"/>
        <end position="276"/>
    </location>
</feature>
<dbReference type="GO" id="GO:0005886">
    <property type="term" value="C:plasma membrane"/>
    <property type="evidence" value="ECO:0007669"/>
    <property type="project" value="TreeGrafter"/>
</dbReference>
<feature type="transmembrane region" description="Helical" evidence="16">
    <location>
        <begin position="129"/>
        <end position="154"/>
    </location>
</feature>
<dbReference type="HOGENOM" id="CLU_054785_0_0_1"/>
<evidence type="ECO:0000256" key="13">
    <source>
        <dbReference type="ARBA" id="ARBA00069581"/>
    </source>
</evidence>
<evidence type="ECO:0000256" key="5">
    <source>
        <dbReference type="ARBA" id="ARBA00022692"/>
    </source>
</evidence>
<keyword evidence="6" id="KW-0681">Retinal protein</keyword>
<evidence type="ECO:0000256" key="11">
    <source>
        <dbReference type="ARBA" id="ARBA00023170"/>
    </source>
</evidence>
<feature type="transmembrane region" description="Helical" evidence="16">
    <location>
        <begin position="225"/>
        <end position="244"/>
    </location>
</feature>
<keyword evidence="9" id="KW-0346">Stress response</keyword>
<feature type="transmembrane region" description="Helical" evidence="16">
    <location>
        <begin position="49"/>
        <end position="68"/>
    </location>
</feature>
<dbReference type="SUPFAM" id="SSF81321">
    <property type="entry name" value="Family A G protein-coupled receptor-like"/>
    <property type="match status" value="1"/>
</dbReference>
<keyword evidence="3" id="KW-0600">Photoreceptor protein</keyword>
<reference evidence="17" key="2">
    <citation type="submission" date="2012-06" db="EMBL/GenBank/DDBJ databases">
        <title>Annotation of the Genome Sequence of Fusarium oxysporum Fo47.</title>
        <authorList>
            <consortium name="The Broad Institute Genomics Platform"/>
            <person name="Ma L.-J."/>
            <person name="Corby-Kistler H."/>
            <person name="Broz K."/>
            <person name="Gale L.R."/>
            <person name="Jonkers W."/>
            <person name="O'Donnell K."/>
            <person name="Ploetz R."/>
            <person name="Steinberg C."/>
            <person name="Schwartz D.C."/>
            <person name="VanEtten H."/>
            <person name="Zhou S."/>
            <person name="Young S.K."/>
            <person name="Zeng Q."/>
            <person name="Gargeya S."/>
            <person name="Fitzgerald M."/>
            <person name="Abouelleil A."/>
            <person name="Alvarado L."/>
            <person name="Chapman S.B."/>
            <person name="Gainer-Dewar J."/>
            <person name="Goldberg J."/>
            <person name="Griggs A."/>
            <person name="Gujja S."/>
            <person name="Hansen M."/>
            <person name="Howarth C."/>
            <person name="Imamovic A."/>
            <person name="Ireland A."/>
            <person name="Larimer J."/>
            <person name="McCowan C."/>
            <person name="Murphy C."/>
            <person name="Pearson M."/>
            <person name="Poon T.W."/>
            <person name="Priest M."/>
            <person name="Roberts A."/>
            <person name="Saif S."/>
            <person name="Shea T."/>
            <person name="Sykes S."/>
            <person name="Wortman J."/>
            <person name="Nusbaum C."/>
            <person name="Birren B."/>
        </authorList>
    </citation>
    <scope>NUCLEOTIDE SEQUENCE</scope>
    <source>
        <strain evidence="17">Fo47</strain>
    </source>
</reference>
<keyword evidence="5 16" id="KW-0812">Transmembrane</keyword>
<dbReference type="InterPro" id="IPR001425">
    <property type="entry name" value="Arc/bac/fun_rhodopsins"/>
</dbReference>
<evidence type="ECO:0000256" key="6">
    <source>
        <dbReference type="ARBA" id="ARBA00022925"/>
    </source>
</evidence>
<evidence type="ECO:0000256" key="16">
    <source>
        <dbReference type="SAM" id="Phobius"/>
    </source>
</evidence>
<feature type="region of interest" description="Disordered" evidence="15">
    <location>
        <begin position="309"/>
        <end position="334"/>
    </location>
</feature>
<name>W9JI70_FUSOX</name>
<accession>W9JI70</accession>
<keyword evidence="7 16" id="KW-1133">Transmembrane helix</keyword>
<evidence type="ECO:0000256" key="15">
    <source>
        <dbReference type="SAM" id="MobiDB-lite"/>
    </source>
</evidence>
<keyword evidence="10 16" id="KW-0472">Membrane</keyword>